<organism evidence="1 2">
    <name type="scientific">Elysia marginata</name>
    <dbReference type="NCBI Taxonomy" id="1093978"/>
    <lineage>
        <taxon>Eukaryota</taxon>
        <taxon>Metazoa</taxon>
        <taxon>Spiralia</taxon>
        <taxon>Lophotrochozoa</taxon>
        <taxon>Mollusca</taxon>
        <taxon>Gastropoda</taxon>
        <taxon>Heterobranchia</taxon>
        <taxon>Euthyneura</taxon>
        <taxon>Panpulmonata</taxon>
        <taxon>Sacoglossa</taxon>
        <taxon>Placobranchoidea</taxon>
        <taxon>Plakobranchidae</taxon>
        <taxon>Elysia</taxon>
    </lineage>
</organism>
<comment type="caution">
    <text evidence="1">The sequence shown here is derived from an EMBL/GenBank/DDBJ whole genome shotgun (WGS) entry which is preliminary data.</text>
</comment>
<dbReference type="EMBL" id="BMAT01004926">
    <property type="protein sequence ID" value="GFR83775.1"/>
    <property type="molecule type" value="Genomic_DNA"/>
</dbReference>
<protein>
    <submittedName>
        <fullName evidence="1">Uncharacterized protein</fullName>
    </submittedName>
</protein>
<dbReference type="AlphaFoldDB" id="A0AAV4GFA5"/>
<gene>
    <name evidence="1" type="ORF">ElyMa_002400900</name>
</gene>
<accession>A0AAV4GFA5</accession>
<dbReference type="PANTHER" id="PTHR34615">
    <property type="entry name" value="PX DOMAIN-CONTAINING PROTEIN"/>
    <property type="match status" value="1"/>
</dbReference>
<proteinExistence type="predicted"/>
<dbReference type="Proteomes" id="UP000762676">
    <property type="component" value="Unassembled WGS sequence"/>
</dbReference>
<reference evidence="1 2" key="1">
    <citation type="journal article" date="2021" name="Elife">
        <title>Chloroplast acquisition without the gene transfer in kleptoplastic sea slugs, Plakobranchus ocellatus.</title>
        <authorList>
            <person name="Maeda T."/>
            <person name="Takahashi S."/>
            <person name="Yoshida T."/>
            <person name="Shimamura S."/>
            <person name="Takaki Y."/>
            <person name="Nagai Y."/>
            <person name="Toyoda A."/>
            <person name="Suzuki Y."/>
            <person name="Arimoto A."/>
            <person name="Ishii H."/>
            <person name="Satoh N."/>
            <person name="Nishiyama T."/>
            <person name="Hasebe M."/>
            <person name="Maruyama T."/>
            <person name="Minagawa J."/>
            <person name="Obokata J."/>
            <person name="Shigenobu S."/>
        </authorList>
    </citation>
    <scope>NUCLEOTIDE SEQUENCE [LARGE SCALE GENOMIC DNA]</scope>
</reference>
<evidence type="ECO:0000313" key="1">
    <source>
        <dbReference type="EMBL" id="GFR83775.1"/>
    </source>
</evidence>
<sequence length="82" mass="8976">ALHLPEFVETPNRLTISRVEALCILLRRLAYPSRLVDVGRVFGRHPADISTVTNVMLNTIMISLMTGSPGLSILVGLCSTEQ</sequence>
<feature type="non-terminal residue" evidence="1">
    <location>
        <position position="1"/>
    </location>
</feature>
<name>A0AAV4GFA5_9GAST</name>
<dbReference type="PANTHER" id="PTHR34615:SF1">
    <property type="entry name" value="PX DOMAIN-CONTAINING PROTEIN"/>
    <property type="match status" value="1"/>
</dbReference>
<evidence type="ECO:0000313" key="2">
    <source>
        <dbReference type="Proteomes" id="UP000762676"/>
    </source>
</evidence>
<keyword evidence="2" id="KW-1185">Reference proteome</keyword>